<gene>
    <name evidence="5" type="ORF">C666_15550</name>
</gene>
<dbReference type="GO" id="GO:0003700">
    <property type="term" value="F:DNA-binding transcription factor activity"/>
    <property type="evidence" value="ECO:0007669"/>
    <property type="project" value="InterPro"/>
</dbReference>
<name>N6YSM5_THAL4</name>
<dbReference type="PROSITE" id="PS50949">
    <property type="entry name" value="HTH_GNTR"/>
    <property type="match status" value="1"/>
</dbReference>
<accession>N6YSM5</accession>
<keyword evidence="1" id="KW-0805">Transcription regulation</keyword>
<proteinExistence type="predicted"/>
<evidence type="ECO:0000256" key="3">
    <source>
        <dbReference type="ARBA" id="ARBA00023163"/>
    </source>
</evidence>
<dbReference type="PANTHER" id="PTHR43537:SF53">
    <property type="entry name" value="HTH-TYPE TRANSCRIPTIONAL REPRESSOR NANR"/>
    <property type="match status" value="1"/>
</dbReference>
<evidence type="ECO:0000313" key="5">
    <source>
        <dbReference type="EMBL" id="ENO85362.1"/>
    </source>
</evidence>
<dbReference type="AlphaFoldDB" id="N6YSM5"/>
<dbReference type="Pfam" id="PF00392">
    <property type="entry name" value="GntR"/>
    <property type="match status" value="1"/>
</dbReference>
<dbReference type="SMART" id="SM00345">
    <property type="entry name" value="HTH_GNTR"/>
    <property type="match status" value="1"/>
</dbReference>
<dbReference type="PANTHER" id="PTHR43537">
    <property type="entry name" value="TRANSCRIPTIONAL REGULATOR, GNTR FAMILY"/>
    <property type="match status" value="1"/>
</dbReference>
<dbReference type="SUPFAM" id="SSF46785">
    <property type="entry name" value="Winged helix' DNA-binding domain"/>
    <property type="match status" value="1"/>
</dbReference>
<comment type="caution">
    <text evidence="5">The sequence shown here is derived from an EMBL/GenBank/DDBJ whole genome shotgun (WGS) entry which is preliminary data.</text>
</comment>
<dbReference type="Gene3D" id="1.10.10.10">
    <property type="entry name" value="Winged helix-like DNA-binding domain superfamily/Winged helix DNA-binding domain"/>
    <property type="match status" value="1"/>
</dbReference>
<evidence type="ECO:0000256" key="1">
    <source>
        <dbReference type="ARBA" id="ARBA00023015"/>
    </source>
</evidence>
<dbReference type="SMART" id="SM00895">
    <property type="entry name" value="FCD"/>
    <property type="match status" value="1"/>
</dbReference>
<dbReference type="InterPro" id="IPR008920">
    <property type="entry name" value="TF_FadR/GntR_C"/>
</dbReference>
<dbReference type="InterPro" id="IPR011711">
    <property type="entry name" value="GntR_C"/>
</dbReference>
<dbReference type="OrthoDB" id="5243844at2"/>
<evidence type="ECO:0000313" key="6">
    <source>
        <dbReference type="Proteomes" id="UP000013232"/>
    </source>
</evidence>
<dbReference type="InterPro" id="IPR036388">
    <property type="entry name" value="WH-like_DNA-bd_sf"/>
</dbReference>
<dbReference type="RefSeq" id="WP_004342780.1">
    <property type="nucleotide sequence ID" value="NZ_AMXE01000077.1"/>
</dbReference>
<dbReference type="Gene3D" id="1.20.120.530">
    <property type="entry name" value="GntR ligand-binding domain-like"/>
    <property type="match status" value="1"/>
</dbReference>
<dbReference type="STRING" id="1123367.GCA_000621305_03379"/>
<dbReference type="CDD" id="cd07377">
    <property type="entry name" value="WHTH_GntR"/>
    <property type="match status" value="1"/>
</dbReference>
<keyword evidence="2" id="KW-0238">DNA-binding</keyword>
<organism evidence="5 6">
    <name type="scientific">Thauera linaloolentis (strain DSM 12138 / JCM 21573 / CCUG 41526 / CIP 105981 / IAM 15112 / NBRC 102519 / 47Lol)</name>
    <dbReference type="NCBI Taxonomy" id="1123367"/>
    <lineage>
        <taxon>Bacteria</taxon>
        <taxon>Pseudomonadati</taxon>
        <taxon>Pseudomonadota</taxon>
        <taxon>Betaproteobacteria</taxon>
        <taxon>Rhodocyclales</taxon>
        <taxon>Zoogloeaceae</taxon>
        <taxon>Thauera</taxon>
    </lineage>
</organism>
<keyword evidence="6" id="KW-1185">Reference proteome</keyword>
<dbReference type="EMBL" id="AMXE01000077">
    <property type="protein sequence ID" value="ENO85362.1"/>
    <property type="molecule type" value="Genomic_DNA"/>
</dbReference>
<protein>
    <submittedName>
        <fullName evidence="5">GntR family transcriptional regulator</fullName>
    </submittedName>
</protein>
<dbReference type="InterPro" id="IPR036390">
    <property type="entry name" value="WH_DNA-bd_sf"/>
</dbReference>
<sequence>MGKKRTSIDLGAMQGEDAMSGGGRDEAIYGNLYAAIVENHLEPGTKLPEDTLAEAFGVSRTSIRKVLQRLSYERLVDIRLNRGATVAQPTVKEARDIFAARRIVECGVLAQVVAKATPAGLDVLRTIIRREHEAEARGDRRESIYLSGEFHVVLARLSENETIVEFLAGLVSRSSLVIATYGAPMAGSCRHSEHEAVLDLIAAGDVEGARAWMERHLKDIERTVVLVEEEPAEPDLRKILDEVARRHRGGG</sequence>
<keyword evidence="3" id="KW-0804">Transcription</keyword>
<feature type="domain" description="HTH gntR-type" evidence="4">
    <location>
        <begin position="22"/>
        <end position="89"/>
    </location>
</feature>
<dbReference type="SUPFAM" id="SSF48008">
    <property type="entry name" value="GntR ligand-binding domain-like"/>
    <property type="match status" value="1"/>
</dbReference>
<dbReference type="GO" id="GO:0003677">
    <property type="term" value="F:DNA binding"/>
    <property type="evidence" value="ECO:0007669"/>
    <property type="project" value="UniProtKB-KW"/>
</dbReference>
<evidence type="ECO:0000259" key="4">
    <source>
        <dbReference type="PROSITE" id="PS50949"/>
    </source>
</evidence>
<evidence type="ECO:0000256" key="2">
    <source>
        <dbReference type="ARBA" id="ARBA00023125"/>
    </source>
</evidence>
<dbReference type="eggNOG" id="COG1802">
    <property type="taxonomic scope" value="Bacteria"/>
</dbReference>
<dbReference type="Pfam" id="PF07729">
    <property type="entry name" value="FCD"/>
    <property type="match status" value="1"/>
</dbReference>
<dbReference type="InterPro" id="IPR000524">
    <property type="entry name" value="Tscrpt_reg_HTH_GntR"/>
</dbReference>
<reference evidence="5 6" key="1">
    <citation type="submission" date="2012-09" db="EMBL/GenBank/DDBJ databases">
        <title>Draft Genome Sequences of 6 Strains from Genus Thauera.</title>
        <authorList>
            <person name="Liu B."/>
            <person name="Shapleigh J.P."/>
            <person name="Frostegard A.H."/>
        </authorList>
    </citation>
    <scope>NUCLEOTIDE SEQUENCE [LARGE SCALE GENOMIC DNA]</scope>
    <source>
        <strain evidence="6">47Lol / DSM 12138</strain>
    </source>
</reference>
<dbReference type="Proteomes" id="UP000013232">
    <property type="component" value="Unassembled WGS sequence"/>
</dbReference>